<sequence length="76" mass="7960">MVKAETGIHGVTVIIDQRFEQVATGMVLFTYPAKPGVIGVQQVVGPLVDGGVSTRDSICISTTIDKVEEEVADADG</sequence>
<protein>
    <submittedName>
        <fullName evidence="1">Uncharacterized protein</fullName>
    </submittedName>
</protein>
<proteinExistence type="predicted"/>
<comment type="caution">
    <text evidence="1">The sequence shown here is derived from an EMBL/GenBank/DDBJ whole genome shotgun (WGS) entry which is preliminary data.</text>
</comment>
<organism evidence="1 2">
    <name type="scientific">Haloterrigena gelatinilytica</name>
    <dbReference type="NCBI Taxonomy" id="2741724"/>
    <lineage>
        <taxon>Archaea</taxon>
        <taxon>Methanobacteriati</taxon>
        <taxon>Methanobacteriota</taxon>
        <taxon>Stenosarchaea group</taxon>
        <taxon>Halobacteria</taxon>
        <taxon>Halobacteriales</taxon>
        <taxon>Natrialbaceae</taxon>
        <taxon>Haloterrigena</taxon>
    </lineage>
</organism>
<dbReference type="AlphaFoldDB" id="A0A8J8GKZ5"/>
<dbReference type="EMBL" id="JABURA010000001">
    <property type="protein sequence ID" value="NUB91173.1"/>
    <property type="molecule type" value="Genomic_DNA"/>
</dbReference>
<evidence type="ECO:0000313" key="1">
    <source>
        <dbReference type="EMBL" id="NUB91173.1"/>
    </source>
</evidence>
<reference evidence="1" key="1">
    <citation type="submission" date="2020-06" db="EMBL/GenBank/DDBJ databases">
        <title>Haloterrigena sp. nov., an extremely halophilic archaeon isolated from a saline sediment.</title>
        <authorList>
            <person name="Liu B.-B."/>
        </authorList>
    </citation>
    <scope>NUCLEOTIDE SEQUENCE</scope>
    <source>
        <strain evidence="1">SYSU A121-1</strain>
    </source>
</reference>
<accession>A0A8J8GKZ5</accession>
<name>A0A8J8GKZ5_9EURY</name>
<gene>
    <name evidence="1" type="ORF">HT576_09085</name>
</gene>
<dbReference type="Proteomes" id="UP000728647">
    <property type="component" value="Unassembled WGS sequence"/>
</dbReference>
<evidence type="ECO:0000313" key="2">
    <source>
        <dbReference type="Proteomes" id="UP000728647"/>
    </source>
</evidence>